<keyword evidence="3" id="KW-1185">Reference proteome</keyword>
<gene>
    <name evidence="2" type="primary">dltX</name>
    <name evidence="2" type="ORF">J5Y03_03945</name>
</gene>
<comment type="caution">
    <text evidence="2">The sequence shown here is derived from an EMBL/GenBank/DDBJ whole genome shotgun (WGS) entry which is preliminary data.</text>
</comment>
<proteinExistence type="predicted"/>
<organism evidence="2 3">
    <name type="scientific">Gottfriedia endophytica</name>
    <dbReference type="NCBI Taxonomy" id="2820819"/>
    <lineage>
        <taxon>Bacteria</taxon>
        <taxon>Bacillati</taxon>
        <taxon>Bacillota</taxon>
        <taxon>Bacilli</taxon>
        <taxon>Bacillales</taxon>
        <taxon>Bacillaceae</taxon>
        <taxon>Gottfriedia</taxon>
    </lineage>
</organism>
<accession>A0A940SIC0</accession>
<keyword evidence="1" id="KW-1133">Transmembrane helix</keyword>
<dbReference type="Pfam" id="PF12459">
    <property type="entry name" value="DltX"/>
    <property type="match status" value="1"/>
</dbReference>
<evidence type="ECO:0000313" key="3">
    <source>
        <dbReference type="Proteomes" id="UP000682134"/>
    </source>
</evidence>
<name>A0A940SIC0_9BACI</name>
<sequence>MQRVKTLLTKPSIRFVLYTTYYISILLGLLYLYGFQDAYSGSFIYNDF</sequence>
<keyword evidence="1" id="KW-0472">Membrane</keyword>
<dbReference type="Proteomes" id="UP000682134">
    <property type="component" value="Unassembled WGS sequence"/>
</dbReference>
<dbReference type="AlphaFoldDB" id="A0A940SIC0"/>
<dbReference type="RefSeq" id="WP_209402749.1">
    <property type="nucleotide sequence ID" value="NZ_JAGIYQ010000002.1"/>
</dbReference>
<dbReference type="EMBL" id="JAGIYQ010000002">
    <property type="protein sequence ID" value="MBP0724336.1"/>
    <property type="molecule type" value="Genomic_DNA"/>
</dbReference>
<keyword evidence="1" id="KW-0812">Transmembrane</keyword>
<evidence type="ECO:0000256" key="1">
    <source>
        <dbReference type="SAM" id="Phobius"/>
    </source>
</evidence>
<dbReference type="InterPro" id="IPR021008">
    <property type="entry name" value="DltX"/>
</dbReference>
<protein>
    <submittedName>
        <fullName evidence="2">Teichoic acid D-Ala incorporation-associated protein DltX</fullName>
    </submittedName>
</protein>
<feature type="transmembrane region" description="Helical" evidence="1">
    <location>
        <begin position="12"/>
        <end position="33"/>
    </location>
</feature>
<reference evidence="2" key="1">
    <citation type="submission" date="2021-04" db="EMBL/GenBank/DDBJ databases">
        <title>Genome seq and assembly of Bacillus sp.</title>
        <authorList>
            <person name="Chhetri G."/>
        </authorList>
    </citation>
    <scope>NUCLEOTIDE SEQUENCE</scope>
    <source>
        <strain evidence="2">RG28</strain>
    </source>
</reference>
<evidence type="ECO:0000313" key="2">
    <source>
        <dbReference type="EMBL" id="MBP0724336.1"/>
    </source>
</evidence>